<accession>A0AA36JKP6</accession>
<dbReference type="SUPFAM" id="SSF48452">
    <property type="entry name" value="TPR-like"/>
    <property type="match status" value="1"/>
</dbReference>
<proteinExistence type="predicted"/>
<dbReference type="EMBL" id="CAUJNA010003664">
    <property type="protein sequence ID" value="CAJ1407265.1"/>
    <property type="molecule type" value="Genomic_DNA"/>
</dbReference>
<organism evidence="2 3">
    <name type="scientific">Effrenium voratum</name>
    <dbReference type="NCBI Taxonomy" id="2562239"/>
    <lineage>
        <taxon>Eukaryota</taxon>
        <taxon>Sar</taxon>
        <taxon>Alveolata</taxon>
        <taxon>Dinophyceae</taxon>
        <taxon>Suessiales</taxon>
        <taxon>Symbiodiniaceae</taxon>
        <taxon>Effrenium</taxon>
    </lineage>
</organism>
<protein>
    <submittedName>
        <fullName evidence="2">Uncharacterized protein</fullName>
    </submittedName>
</protein>
<feature type="region of interest" description="Disordered" evidence="1">
    <location>
        <begin position="407"/>
        <end position="436"/>
    </location>
</feature>
<gene>
    <name evidence="2" type="ORF">EVOR1521_LOCUS29006</name>
</gene>
<dbReference type="AlphaFoldDB" id="A0AA36JKP6"/>
<dbReference type="InterPro" id="IPR011990">
    <property type="entry name" value="TPR-like_helical_dom_sf"/>
</dbReference>
<keyword evidence="3" id="KW-1185">Reference proteome</keyword>
<comment type="caution">
    <text evidence="2">The sequence shown here is derived from an EMBL/GenBank/DDBJ whole genome shotgun (WGS) entry which is preliminary data.</text>
</comment>
<name>A0AA36JKP6_9DINO</name>
<evidence type="ECO:0000313" key="3">
    <source>
        <dbReference type="Proteomes" id="UP001178507"/>
    </source>
</evidence>
<evidence type="ECO:0000313" key="2">
    <source>
        <dbReference type="EMBL" id="CAJ1407265.1"/>
    </source>
</evidence>
<dbReference type="Proteomes" id="UP001178507">
    <property type="component" value="Unassembled WGS sequence"/>
</dbReference>
<sequence>MAQEVAPSFDCLEDADALDWLWLHERPWKVLGFSPVQAERQHSRAVFENLHAKRDKCHEALFGLGRLLLLDGKAEEALVLLEEAQKICRDPVYSAWTAWALLFSSRDLSFLQRPSVLQRCQDCCEEAKEEILALRCRAHLDAESAAAAAELEPVGGFAPYARQLLRGSKAQQQATVAACRNFLAEVTEDSSAAGALLEGFGLAPKPRERRKPARSAASAKLMVLDLLWRHLRKRPARAAEVAMLAAGSLRCDVVAWQRAVCLALKALALAGQWPECWRLAAAELSFCPSREVLYQCGRLAHYDGSHEAMAAYLPHLKGMQPLVPNSVQHFVGFWAAMLESPINPLVAAGRLRELLPQLEGNKKRLAAEALSKAGELEANVKRIYQVSNAIWLEALGKATSTLSWQDAKPEAKPPSQGIPKPVHHRPPGYRAPGPKAEAEALGTGQADVPWRAVCSVATRPRPSSLSLALQNAAGSAWSLFNNWRAAQAAAAAASDDFLGLLCKGRLHLLHGELEEADRRVPRKCRRFARAGFMGSRPDQKSGRSSRTWSRSDRLEALLELWCLYDAQQAHKKAVLSARKALELCQAPPDLSVDLDLILRHKVWRGSGGETLQCRPRVQLMLAKSLRRCGLWEDAWQVLLNASREVIASNAEASLQGAYGAFLYQCFKLCVLAAEDALRREGKASLWVDRGSTALGGLESRAVRLFRGRSDKEEALSQDWRRQAAWYTRQSDMSADRDTSHD</sequence>
<evidence type="ECO:0000256" key="1">
    <source>
        <dbReference type="SAM" id="MobiDB-lite"/>
    </source>
</evidence>
<reference evidence="2" key="1">
    <citation type="submission" date="2023-08" db="EMBL/GenBank/DDBJ databases">
        <authorList>
            <person name="Chen Y."/>
            <person name="Shah S."/>
            <person name="Dougan E. K."/>
            <person name="Thang M."/>
            <person name="Chan C."/>
        </authorList>
    </citation>
    <scope>NUCLEOTIDE SEQUENCE</scope>
</reference>